<protein>
    <submittedName>
        <fullName evidence="2">Uncharacterized protein (DUF983 family)</fullName>
    </submittedName>
</protein>
<organism evidence="2 3">
    <name type="scientific">Runella defluvii</name>
    <dbReference type="NCBI Taxonomy" id="370973"/>
    <lineage>
        <taxon>Bacteria</taxon>
        <taxon>Pseudomonadati</taxon>
        <taxon>Bacteroidota</taxon>
        <taxon>Cytophagia</taxon>
        <taxon>Cytophagales</taxon>
        <taxon>Spirosomataceae</taxon>
        <taxon>Runella</taxon>
    </lineage>
</organism>
<keyword evidence="3" id="KW-1185">Reference proteome</keyword>
<keyword evidence="1" id="KW-1133">Transmembrane helix</keyword>
<accession>A0A7W5ZMF3</accession>
<gene>
    <name evidence="2" type="ORF">FHS57_002412</name>
</gene>
<keyword evidence="1" id="KW-0472">Membrane</keyword>
<dbReference type="AlphaFoldDB" id="A0A7W5ZMF3"/>
<name>A0A7W5ZMF3_9BACT</name>
<evidence type="ECO:0000313" key="2">
    <source>
        <dbReference type="EMBL" id="MBB3838407.1"/>
    </source>
</evidence>
<dbReference type="EMBL" id="JACIBY010000004">
    <property type="protein sequence ID" value="MBB3838407.1"/>
    <property type="molecule type" value="Genomic_DNA"/>
</dbReference>
<evidence type="ECO:0000313" key="3">
    <source>
        <dbReference type="Proteomes" id="UP000541352"/>
    </source>
</evidence>
<dbReference type="InterPro" id="IPR009325">
    <property type="entry name" value="DUF983"/>
</dbReference>
<sequence>MLKGTKLYSILFNKCPRCHEGDFFVTKTAYDLKNFDKMHKRCSHCDEDFEREPGFYFGAMYTSYGLYVATIVTSFLGYVIFLGGDELRLLAFLIPGLILLMPLYFRIGRRIWINIFVKYKSKKAEESIN</sequence>
<reference evidence="2 3" key="1">
    <citation type="submission" date="2020-08" db="EMBL/GenBank/DDBJ databases">
        <title>Genomic Encyclopedia of Type Strains, Phase IV (KMG-IV): sequencing the most valuable type-strain genomes for metagenomic binning, comparative biology and taxonomic classification.</title>
        <authorList>
            <person name="Goeker M."/>
        </authorList>
    </citation>
    <scope>NUCLEOTIDE SEQUENCE [LARGE SCALE GENOMIC DNA]</scope>
    <source>
        <strain evidence="2 3">DSM 17976</strain>
    </source>
</reference>
<keyword evidence="1" id="KW-0812">Transmembrane</keyword>
<dbReference type="Proteomes" id="UP000541352">
    <property type="component" value="Unassembled WGS sequence"/>
</dbReference>
<comment type="caution">
    <text evidence="2">The sequence shown here is derived from an EMBL/GenBank/DDBJ whole genome shotgun (WGS) entry which is preliminary data.</text>
</comment>
<feature type="transmembrane region" description="Helical" evidence="1">
    <location>
        <begin position="61"/>
        <end position="81"/>
    </location>
</feature>
<dbReference type="Pfam" id="PF06170">
    <property type="entry name" value="DUF983"/>
    <property type="match status" value="1"/>
</dbReference>
<feature type="transmembrane region" description="Helical" evidence="1">
    <location>
        <begin position="87"/>
        <end position="105"/>
    </location>
</feature>
<proteinExistence type="predicted"/>
<dbReference type="RefSeq" id="WP_183973820.1">
    <property type="nucleotide sequence ID" value="NZ_JACIBY010000004.1"/>
</dbReference>
<evidence type="ECO:0000256" key="1">
    <source>
        <dbReference type="SAM" id="Phobius"/>
    </source>
</evidence>